<dbReference type="GO" id="GO:0005829">
    <property type="term" value="C:cytosol"/>
    <property type="evidence" value="ECO:0007669"/>
    <property type="project" value="TreeGrafter"/>
</dbReference>
<keyword evidence="2" id="KW-0889">Transcription antitermination</keyword>
<evidence type="ECO:0000256" key="1">
    <source>
        <dbReference type="ARBA" id="ARBA00005952"/>
    </source>
</evidence>
<evidence type="ECO:0000256" key="2">
    <source>
        <dbReference type="ARBA" id="ARBA00022814"/>
    </source>
</evidence>
<evidence type="ECO:0000259" key="6">
    <source>
        <dbReference type="Pfam" id="PF01029"/>
    </source>
</evidence>
<evidence type="ECO:0000256" key="5">
    <source>
        <dbReference type="ARBA" id="ARBA00023163"/>
    </source>
</evidence>
<keyword evidence="5" id="KW-0804">Transcription</keyword>
<dbReference type="Gene3D" id="1.10.940.10">
    <property type="entry name" value="NusB-like"/>
    <property type="match status" value="1"/>
</dbReference>
<dbReference type="eggNOG" id="COG0781">
    <property type="taxonomic scope" value="Bacteria"/>
</dbReference>
<reference evidence="7 8" key="1">
    <citation type="journal article" date="2011" name="J. Bacteriol.">
        <title>Complete genome sequences of two hemotropic Mycoplasmas, Mycoplasma haemofelis strain Ohio2 and Mycoplasma suis strain Illinois.</title>
        <authorList>
            <person name="Messick J.B."/>
            <person name="Santos A.P."/>
            <person name="Guimaraes A.M."/>
        </authorList>
    </citation>
    <scope>NUCLEOTIDE SEQUENCE [LARGE SCALE GENOMIC DNA]</scope>
    <source>
        <strain evidence="7 8">Ohio2</strain>
    </source>
</reference>
<gene>
    <name evidence="7" type="primary">nusB</name>
    <name evidence="7" type="ordered locus">MHF_1500</name>
</gene>
<evidence type="ECO:0000256" key="4">
    <source>
        <dbReference type="ARBA" id="ARBA00023015"/>
    </source>
</evidence>
<dbReference type="GO" id="GO:0006353">
    <property type="term" value="P:DNA-templated transcription termination"/>
    <property type="evidence" value="ECO:0007669"/>
    <property type="project" value="InterPro"/>
</dbReference>
<comment type="similarity">
    <text evidence="1">Belongs to the NusB family.</text>
</comment>
<dbReference type="AlphaFoldDB" id="F6FH25"/>
<protein>
    <submittedName>
        <fullName evidence="7">Transcription antitermination factor NusB</fullName>
    </submittedName>
</protein>
<evidence type="ECO:0000313" key="7">
    <source>
        <dbReference type="EMBL" id="AEG73734.1"/>
    </source>
</evidence>
<dbReference type="InterPro" id="IPR006027">
    <property type="entry name" value="NusB_RsmB_TIM44"/>
</dbReference>
<name>F6FH25_MYCHI</name>
<dbReference type="GO" id="GO:0003723">
    <property type="term" value="F:RNA binding"/>
    <property type="evidence" value="ECO:0007669"/>
    <property type="project" value="UniProtKB-KW"/>
</dbReference>
<dbReference type="Pfam" id="PF01029">
    <property type="entry name" value="NusB"/>
    <property type="match status" value="1"/>
</dbReference>
<evidence type="ECO:0000313" key="8">
    <source>
        <dbReference type="Proteomes" id="UP000007952"/>
    </source>
</evidence>
<dbReference type="STRING" id="859194.MHF_1500"/>
<feature type="domain" description="NusB/RsmB/TIM44" evidence="6">
    <location>
        <begin position="18"/>
        <end position="132"/>
    </location>
</feature>
<dbReference type="EMBL" id="CP002808">
    <property type="protein sequence ID" value="AEG73734.1"/>
    <property type="molecule type" value="Genomic_DNA"/>
</dbReference>
<dbReference type="InterPro" id="IPR035926">
    <property type="entry name" value="NusB-like_sf"/>
</dbReference>
<sequence>MSLMETSSSAIWKRRVSVVQVIYSELIADQDFSKLDLSDQRDNWTDFENKIFDNYLDNKQRYISVIESYLNADWSLERLNTLCASILLEAISEFHVLKTPIKVLITESVKTAKNYCDENEYRIVNRVLEDFLKNEAVNT</sequence>
<dbReference type="InterPro" id="IPR011605">
    <property type="entry name" value="NusB_fam"/>
</dbReference>
<dbReference type="KEGG" id="mhf:MHF_1500"/>
<organism evidence="7 8">
    <name type="scientific">Mycoplasma haemofelis (strain Ohio2)</name>
    <dbReference type="NCBI Taxonomy" id="859194"/>
    <lineage>
        <taxon>Bacteria</taxon>
        <taxon>Bacillati</taxon>
        <taxon>Mycoplasmatota</taxon>
        <taxon>Mollicutes</taxon>
        <taxon>Mycoplasmataceae</taxon>
        <taxon>Mycoplasma</taxon>
    </lineage>
</organism>
<dbReference type="GO" id="GO:0031564">
    <property type="term" value="P:transcription antitermination"/>
    <property type="evidence" value="ECO:0007669"/>
    <property type="project" value="UniProtKB-KW"/>
</dbReference>
<dbReference type="PANTHER" id="PTHR11078">
    <property type="entry name" value="N UTILIZATION SUBSTANCE PROTEIN B-RELATED"/>
    <property type="match status" value="1"/>
</dbReference>
<accession>F6FH25</accession>
<keyword evidence="3" id="KW-0694">RNA-binding</keyword>
<dbReference type="SUPFAM" id="SSF48013">
    <property type="entry name" value="NusB-like"/>
    <property type="match status" value="1"/>
</dbReference>
<dbReference type="HOGENOM" id="CLU_087843_3_2_14"/>
<proteinExistence type="inferred from homology"/>
<reference key="2">
    <citation type="submission" date="2011-05" db="EMBL/GenBank/DDBJ databases">
        <title>The Genome of Mycoplasma haemofelis Strain Ohio2, a pathogenic hemoplasma of the cat.</title>
        <authorList>
            <person name="Santos A.P."/>
            <person name="Guimaraes A.M.S."/>
            <person name="SanMiguel P.J."/>
            <person name="Martin S.W."/>
            <person name="Messick J.B."/>
        </authorList>
    </citation>
    <scope>NUCLEOTIDE SEQUENCE</scope>
    <source>
        <strain>Ohio2</strain>
    </source>
</reference>
<dbReference type="PANTHER" id="PTHR11078:SF3">
    <property type="entry name" value="ANTITERMINATION NUSB DOMAIN-CONTAINING PROTEIN"/>
    <property type="match status" value="1"/>
</dbReference>
<evidence type="ECO:0000256" key="3">
    <source>
        <dbReference type="ARBA" id="ARBA00022884"/>
    </source>
</evidence>
<keyword evidence="4" id="KW-0805">Transcription regulation</keyword>
<dbReference type="Proteomes" id="UP000007952">
    <property type="component" value="Chromosome"/>
</dbReference>